<protein>
    <recommendedName>
        <fullName evidence="4">O-methyltransferase C-terminal domain-containing protein</fullName>
    </recommendedName>
</protein>
<evidence type="ECO:0000256" key="2">
    <source>
        <dbReference type="ARBA" id="ARBA00022679"/>
    </source>
</evidence>
<dbReference type="SUPFAM" id="SSF46785">
    <property type="entry name" value="Winged helix' DNA-binding domain"/>
    <property type="match status" value="1"/>
</dbReference>
<evidence type="ECO:0000256" key="1">
    <source>
        <dbReference type="ARBA" id="ARBA00022603"/>
    </source>
</evidence>
<dbReference type="PANTHER" id="PTHR43712">
    <property type="entry name" value="PUTATIVE (AFU_ORTHOLOGUE AFUA_4G14580)-RELATED"/>
    <property type="match status" value="1"/>
</dbReference>
<comment type="caution">
    <text evidence="5">The sequence shown here is derived from an EMBL/GenBank/DDBJ whole genome shotgun (WGS) entry which is preliminary data.</text>
</comment>
<dbReference type="EMBL" id="JAWDJX010000025">
    <property type="protein sequence ID" value="KAK3051559.1"/>
    <property type="molecule type" value="Genomic_DNA"/>
</dbReference>
<dbReference type="PROSITE" id="PS51683">
    <property type="entry name" value="SAM_OMT_II"/>
    <property type="match status" value="1"/>
</dbReference>
<dbReference type="InterPro" id="IPR016461">
    <property type="entry name" value="COMT-like"/>
</dbReference>
<dbReference type="AlphaFoldDB" id="A0AAJ0DD62"/>
<evidence type="ECO:0000313" key="5">
    <source>
        <dbReference type="EMBL" id="KAK3051559.1"/>
    </source>
</evidence>
<evidence type="ECO:0000313" key="6">
    <source>
        <dbReference type="Proteomes" id="UP001271007"/>
    </source>
</evidence>
<dbReference type="InterPro" id="IPR001077">
    <property type="entry name" value="COMT_C"/>
</dbReference>
<keyword evidence="1" id="KW-0489">Methyltransferase</keyword>
<dbReference type="CDD" id="cd02440">
    <property type="entry name" value="AdoMet_MTases"/>
    <property type="match status" value="1"/>
</dbReference>
<gene>
    <name evidence="5" type="ORF">LTR09_007214</name>
</gene>
<proteinExistence type="predicted"/>
<evidence type="ECO:0000256" key="3">
    <source>
        <dbReference type="ARBA" id="ARBA00022691"/>
    </source>
</evidence>
<dbReference type="InterPro" id="IPR036390">
    <property type="entry name" value="WH_DNA-bd_sf"/>
</dbReference>
<keyword evidence="2" id="KW-0808">Transferase</keyword>
<dbReference type="GO" id="GO:0032259">
    <property type="term" value="P:methylation"/>
    <property type="evidence" value="ECO:0007669"/>
    <property type="project" value="UniProtKB-KW"/>
</dbReference>
<dbReference type="Pfam" id="PF00891">
    <property type="entry name" value="Methyltransf_2"/>
    <property type="match status" value="1"/>
</dbReference>
<organism evidence="5 6">
    <name type="scientific">Extremus antarcticus</name>
    <dbReference type="NCBI Taxonomy" id="702011"/>
    <lineage>
        <taxon>Eukaryota</taxon>
        <taxon>Fungi</taxon>
        <taxon>Dikarya</taxon>
        <taxon>Ascomycota</taxon>
        <taxon>Pezizomycotina</taxon>
        <taxon>Dothideomycetes</taxon>
        <taxon>Dothideomycetidae</taxon>
        <taxon>Mycosphaerellales</taxon>
        <taxon>Extremaceae</taxon>
        <taxon>Extremus</taxon>
    </lineage>
</organism>
<sequence length="433" mass="48741">MDSPNARKESKPRLLELVNTLQTQIQSVQEYLTETNQRDPSFVGTETPTDYDGIDDTRGAALENLLELQELLMTPREILVAQTPSNLISRHIIVRHDIAQLVPVTSDESNSISYSEEGPSRTYESLAEATGIPVKLLRRIIRHAMTHRIFYEPKPGHVAHTKASRVLAEDAKMRDYLGTMTDEVWQATVRVGDAMDRWPDARGVEETAYWLAHGKTMQESLESSPEMLARYNNAMGAMSNDRSFSIEHVVRGYDWAALGKATVVDIGGGVGTVSKELAKTFPQLDLVVQDRQEVVDQAIASADRMEQIRFMAHDIFEEQPVKDAAVYIIRRVLMEKTDKECVDFLKASVSALKPGAVILIQDPMVPDPGTCPMWQERKFRESDVAAFALVNFYPREQEEWQDIFRQAGSGYEYKGVTMAPNSNTAFVEAIWRG</sequence>
<keyword evidence="3" id="KW-0949">S-adenosyl-L-methionine</keyword>
<dbReference type="PANTHER" id="PTHR43712:SF12">
    <property type="entry name" value="STERIGMATOCYSTIN 8-O-METHYLTRANSFERASE"/>
    <property type="match status" value="1"/>
</dbReference>
<dbReference type="Gene3D" id="1.10.10.10">
    <property type="entry name" value="Winged helix-like DNA-binding domain superfamily/Winged helix DNA-binding domain"/>
    <property type="match status" value="1"/>
</dbReference>
<accession>A0AAJ0DD62</accession>
<feature type="domain" description="O-methyltransferase C-terminal" evidence="4">
    <location>
        <begin position="205"/>
        <end position="408"/>
    </location>
</feature>
<dbReference type="GO" id="GO:0008171">
    <property type="term" value="F:O-methyltransferase activity"/>
    <property type="evidence" value="ECO:0007669"/>
    <property type="project" value="InterPro"/>
</dbReference>
<dbReference type="InterPro" id="IPR036388">
    <property type="entry name" value="WH-like_DNA-bd_sf"/>
</dbReference>
<dbReference type="SUPFAM" id="SSF53335">
    <property type="entry name" value="S-adenosyl-L-methionine-dependent methyltransferases"/>
    <property type="match status" value="1"/>
</dbReference>
<dbReference type="Proteomes" id="UP001271007">
    <property type="component" value="Unassembled WGS sequence"/>
</dbReference>
<keyword evidence="6" id="KW-1185">Reference proteome</keyword>
<dbReference type="Gene3D" id="3.40.50.150">
    <property type="entry name" value="Vaccinia Virus protein VP39"/>
    <property type="match status" value="1"/>
</dbReference>
<evidence type="ECO:0000259" key="4">
    <source>
        <dbReference type="Pfam" id="PF00891"/>
    </source>
</evidence>
<name>A0AAJ0DD62_9PEZI</name>
<reference evidence="5" key="1">
    <citation type="submission" date="2023-04" db="EMBL/GenBank/DDBJ databases">
        <title>Black Yeasts Isolated from many extreme environments.</title>
        <authorList>
            <person name="Coleine C."/>
            <person name="Stajich J.E."/>
            <person name="Selbmann L."/>
        </authorList>
    </citation>
    <scope>NUCLEOTIDE SEQUENCE</scope>
    <source>
        <strain evidence="5">CCFEE 5312</strain>
    </source>
</reference>
<dbReference type="InterPro" id="IPR029063">
    <property type="entry name" value="SAM-dependent_MTases_sf"/>
</dbReference>